<dbReference type="PANTHER" id="PTHR30341:SF0">
    <property type="entry name" value="NA(+)_H(+) ANTIPORTER NHAA"/>
    <property type="match status" value="1"/>
</dbReference>
<keyword evidence="5 11" id="KW-0812">Transmembrane</keyword>
<keyword evidence="7 11" id="KW-0915">Sodium</keyword>
<keyword evidence="3 11" id="KW-0050">Antiport</keyword>
<dbReference type="NCBIfam" id="TIGR00773">
    <property type="entry name" value="NhaA"/>
    <property type="match status" value="1"/>
</dbReference>
<dbReference type="GO" id="GO:0006885">
    <property type="term" value="P:regulation of pH"/>
    <property type="evidence" value="ECO:0007669"/>
    <property type="project" value="UniProtKB-UniRule"/>
</dbReference>
<comment type="function">
    <text evidence="11">Na(+)/H(+) antiporter that extrudes sodium in exchange for external protons.</text>
</comment>
<evidence type="ECO:0000313" key="13">
    <source>
        <dbReference type="EMBL" id="SDS75543.1"/>
    </source>
</evidence>
<dbReference type="EMBL" id="LT629776">
    <property type="protein sequence ID" value="SDS75543.1"/>
    <property type="molecule type" value="Genomic_DNA"/>
</dbReference>
<feature type="transmembrane region" description="Helical" evidence="11">
    <location>
        <begin position="397"/>
        <end position="416"/>
    </location>
</feature>
<evidence type="ECO:0000256" key="2">
    <source>
        <dbReference type="ARBA" id="ARBA00022448"/>
    </source>
</evidence>
<organism evidence="13 14">
    <name type="scientific">Paraoerskovia marina</name>
    <dbReference type="NCBI Taxonomy" id="545619"/>
    <lineage>
        <taxon>Bacteria</taxon>
        <taxon>Bacillati</taxon>
        <taxon>Actinomycetota</taxon>
        <taxon>Actinomycetes</taxon>
        <taxon>Micrococcales</taxon>
        <taxon>Cellulomonadaceae</taxon>
        <taxon>Paraoerskovia</taxon>
    </lineage>
</organism>
<feature type="transmembrane region" description="Helical" evidence="11">
    <location>
        <begin position="125"/>
        <end position="145"/>
    </location>
</feature>
<feature type="transmembrane region" description="Helical" evidence="11">
    <location>
        <begin position="212"/>
        <end position="229"/>
    </location>
</feature>
<evidence type="ECO:0000256" key="7">
    <source>
        <dbReference type="ARBA" id="ARBA00023053"/>
    </source>
</evidence>
<dbReference type="GO" id="GO:0015385">
    <property type="term" value="F:sodium:proton antiporter activity"/>
    <property type="evidence" value="ECO:0007669"/>
    <property type="project" value="UniProtKB-UniRule"/>
</dbReference>
<feature type="transmembrane region" description="Helical" evidence="11">
    <location>
        <begin position="322"/>
        <end position="346"/>
    </location>
</feature>
<feature type="transmembrane region" description="Helical" evidence="11">
    <location>
        <begin position="157"/>
        <end position="175"/>
    </location>
</feature>
<dbReference type="Gene3D" id="1.20.1530.10">
    <property type="entry name" value="Na+/H+ antiporter like domain"/>
    <property type="match status" value="1"/>
</dbReference>
<evidence type="ECO:0000256" key="11">
    <source>
        <dbReference type="HAMAP-Rule" id="MF_01844"/>
    </source>
</evidence>
<gene>
    <name evidence="11" type="primary">nhaA</name>
    <name evidence="13" type="ORF">SAMN04489860_2287</name>
</gene>
<keyword evidence="2 11" id="KW-0813">Transport</keyword>
<feature type="transmembrane region" description="Helical" evidence="11">
    <location>
        <begin position="258"/>
        <end position="275"/>
    </location>
</feature>
<sequence length="447" mass="47362">MSTEPDSNPETDHDDPYPLPSGTGIGPSTKRARNKARSWVTRETTGGALLIGAAAIALIWANSPWREAYFSLAETTFGPEAWHLNLSLTTWAADGLLAIFFFVVGLELKQEFVAGSLRNPKEAGVPMLAAVGGMAVPAIIFAVIVAISGDSAAADGWAIPTATDIAFALAVLAVFGKGLPTAVRTFLLTLAVVDDLLAITIIAIFYTDELHFGMLGLSLVAIAAFAFFVRRKKMHWWILVPLAFAAWTLMHASGIHATIAGVLLGFTVPAIAKFGERHPRTASLEHTWRPISAGIALPIFAFFAAGISVVDAGGLGELLAEPVAIAIITGLILGKIVGVLGVTWIVTRITPLRLAPGIGVRDLLPVGFLAGIGFTVSLLISELSFPGDHEHTDAAKVAILVASIAAAIMAAISLRWDTRNARTDDMNLDGKPDNVEHYIGDPEVWEK</sequence>
<evidence type="ECO:0000256" key="5">
    <source>
        <dbReference type="ARBA" id="ARBA00022692"/>
    </source>
</evidence>
<keyword evidence="6 11" id="KW-1133">Transmembrane helix</keyword>
<protein>
    <recommendedName>
        <fullName evidence="11">Na(+)/H(+) antiporter NhaA</fullName>
    </recommendedName>
    <alternativeName>
        <fullName evidence="11">Sodium/proton antiporter NhaA</fullName>
    </alternativeName>
</protein>
<comment type="catalytic activity">
    <reaction evidence="11">
        <text>Na(+)(in) + 2 H(+)(out) = Na(+)(out) + 2 H(+)(in)</text>
        <dbReference type="Rhea" id="RHEA:29251"/>
        <dbReference type="ChEBI" id="CHEBI:15378"/>
        <dbReference type="ChEBI" id="CHEBI:29101"/>
    </reaction>
</comment>
<dbReference type="Proteomes" id="UP000185663">
    <property type="component" value="Chromosome I"/>
</dbReference>
<reference evidence="14" key="1">
    <citation type="submission" date="2016-10" db="EMBL/GenBank/DDBJ databases">
        <authorList>
            <person name="Varghese N."/>
            <person name="Submissions S."/>
        </authorList>
    </citation>
    <scope>NUCLEOTIDE SEQUENCE [LARGE SCALE GENOMIC DNA]</scope>
    <source>
        <strain evidence="14">DSM 22126</strain>
    </source>
</reference>
<dbReference type="RefSeq" id="WP_231959207.1">
    <property type="nucleotide sequence ID" value="NZ_LT629776.1"/>
</dbReference>
<feature type="transmembrane region" description="Helical" evidence="11">
    <location>
        <begin position="236"/>
        <end position="252"/>
    </location>
</feature>
<feature type="transmembrane region" description="Helical" evidence="11">
    <location>
        <begin position="187"/>
        <end position="206"/>
    </location>
</feature>
<keyword evidence="14" id="KW-1185">Reference proteome</keyword>
<dbReference type="GO" id="GO:0005886">
    <property type="term" value="C:plasma membrane"/>
    <property type="evidence" value="ECO:0007669"/>
    <property type="project" value="UniProtKB-SubCell"/>
</dbReference>
<evidence type="ECO:0000256" key="10">
    <source>
        <dbReference type="ARBA" id="ARBA00023201"/>
    </source>
</evidence>
<dbReference type="InterPro" id="IPR023171">
    <property type="entry name" value="Na/H_antiporter_dom_sf"/>
</dbReference>
<evidence type="ECO:0000256" key="4">
    <source>
        <dbReference type="ARBA" id="ARBA00022475"/>
    </source>
</evidence>
<keyword evidence="10 11" id="KW-0739">Sodium transport</keyword>
<keyword evidence="9 11" id="KW-0472">Membrane</keyword>
<comment type="subcellular location">
    <subcellularLocation>
        <location evidence="1">Cell inner membrane</location>
        <topology evidence="1">Multi-pass membrane protein</topology>
    </subcellularLocation>
    <subcellularLocation>
        <location evidence="11">Cell membrane</location>
        <topology evidence="11">Multi-pass membrane protein</topology>
    </subcellularLocation>
</comment>
<feature type="region of interest" description="Disordered" evidence="12">
    <location>
        <begin position="1"/>
        <end position="37"/>
    </location>
</feature>
<dbReference type="PANTHER" id="PTHR30341">
    <property type="entry name" value="SODIUM ION/PROTON ANTIPORTER NHAA-RELATED"/>
    <property type="match status" value="1"/>
</dbReference>
<dbReference type="HAMAP" id="MF_01844">
    <property type="entry name" value="NhaA"/>
    <property type="match status" value="1"/>
</dbReference>
<evidence type="ECO:0000256" key="12">
    <source>
        <dbReference type="SAM" id="MobiDB-lite"/>
    </source>
</evidence>
<evidence type="ECO:0000256" key="6">
    <source>
        <dbReference type="ARBA" id="ARBA00022989"/>
    </source>
</evidence>
<dbReference type="InterPro" id="IPR004670">
    <property type="entry name" value="NhaA"/>
</dbReference>
<feature type="transmembrane region" description="Helical" evidence="11">
    <location>
        <begin position="287"/>
        <end position="310"/>
    </location>
</feature>
<dbReference type="STRING" id="545619.SAMN04489860_2287"/>
<dbReference type="Pfam" id="PF06965">
    <property type="entry name" value="Na_H_antiport_1"/>
    <property type="match status" value="1"/>
</dbReference>
<evidence type="ECO:0000313" key="14">
    <source>
        <dbReference type="Proteomes" id="UP000185663"/>
    </source>
</evidence>
<name>A0A1H1UST8_9CELL</name>
<feature type="transmembrane region" description="Helical" evidence="11">
    <location>
        <begin position="366"/>
        <end position="385"/>
    </location>
</feature>
<accession>A0A1H1UST8</accession>
<feature type="transmembrane region" description="Helical" evidence="11">
    <location>
        <begin position="81"/>
        <end position="104"/>
    </location>
</feature>
<proteinExistence type="inferred from homology"/>
<keyword evidence="8 11" id="KW-0406">Ion transport</keyword>
<feature type="transmembrane region" description="Helical" evidence="11">
    <location>
        <begin position="39"/>
        <end position="61"/>
    </location>
</feature>
<evidence type="ECO:0000256" key="1">
    <source>
        <dbReference type="ARBA" id="ARBA00004429"/>
    </source>
</evidence>
<dbReference type="eggNOG" id="COG3004">
    <property type="taxonomic scope" value="Bacteria"/>
</dbReference>
<evidence type="ECO:0000256" key="3">
    <source>
        <dbReference type="ARBA" id="ARBA00022449"/>
    </source>
</evidence>
<evidence type="ECO:0000256" key="8">
    <source>
        <dbReference type="ARBA" id="ARBA00023065"/>
    </source>
</evidence>
<keyword evidence="4 11" id="KW-1003">Cell membrane</keyword>
<dbReference type="AlphaFoldDB" id="A0A1H1UST8"/>
<comment type="similarity">
    <text evidence="11">Belongs to the NhaA Na(+)/H(+) (TC 2.A.33) antiporter family.</text>
</comment>
<evidence type="ECO:0000256" key="9">
    <source>
        <dbReference type="ARBA" id="ARBA00023136"/>
    </source>
</evidence>